<dbReference type="GO" id="GO:0008865">
    <property type="term" value="F:fructokinase activity"/>
    <property type="evidence" value="ECO:0007669"/>
    <property type="project" value="UniProtKB-ARBA"/>
</dbReference>
<dbReference type="SUPFAM" id="SSF53613">
    <property type="entry name" value="Ribokinase-like"/>
    <property type="match status" value="1"/>
</dbReference>
<gene>
    <name evidence="6" type="ORF">EYH45_02580</name>
</gene>
<keyword evidence="3 4" id="KW-0418">Kinase</keyword>
<comment type="similarity">
    <text evidence="1 4">Belongs to the carbohydrate kinase PfkB family.</text>
</comment>
<dbReference type="EMBL" id="DQVM01000047">
    <property type="protein sequence ID" value="HIQ29432.1"/>
    <property type="molecule type" value="Genomic_DNA"/>
</dbReference>
<comment type="caution">
    <text evidence="6">The sequence shown here is derived from an EMBL/GenBank/DDBJ whole genome shotgun (WGS) entry which is preliminary data.</text>
</comment>
<feature type="domain" description="Carbohydrate kinase PfkB" evidence="5">
    <location>
        <begin position="21"/>
        <end position="309"/>
    </location>
</feature>
<evidence type="ECO:0000313" key="6">
    <source>
        <dbReference type="EMBL" id="HIQ29432.1"/>
    </source>
</evidence>
<dbReference type="InterPro" id="IPR002173">
    <property type="entry name" value="Carboh/pur_kinase_PfkB_CS"/>
</dbReference>
<evidence type="ECO:0000256" key="1">
    <source>
        <dbReference type="ARBA" id="ARBA00010688"/>
    </source>
</evidence>
<dbReference type="PANTHER" id="PTHR43085">
    <property type="entry name" value="HEXOKINASE FAMILY MEMBER"/>
    <property type="match status" value="1"/>
</dbReference>
<sequence length="316" mass="33430">MGKGIKKDYAFCLLMEAKPRVGVVGDINLDIIAFHRDLPGLGGESIAGKASLAPGGSAANVAHALAVLGVDVLLVGCVGDDAVGEMLVEELSKKGVDTTLIQRTSREPTGVTYVAVVEGERTMLAFRGANKYMEYSKIDITTLAGAELIHVSGYSLAEGSQREATARLLEEIRGDITRTLDLCRPLAELNKHEITKTLSSFNYVFMNTNEFNIIRGSVGLGSVEQLAEELGCIIVLKKGRLGCEVTTPDGDSIAIDSYESSSVDSTGAGDAFVAGFIYELLRGSSLRRCGETASKLGALAASVIGGRIPDDVKRIL</sequence>
<dbReference type="GO" id="GO:0006000">
    <property type="term" value="P:fructose metabolic process"/>
    <property type="evidence" value="ECO:0007669"/>
    <property type="project" value="UniProtKB-ARBA"/>
</dbReference>
<dbReference type="Pfam" id="PF00294">
    <property type="entry name" value="PfkB"/>
    <property type="match status" value="1"/>
</dbReference>
<dbReference type="PRINTS" id="PR00990">
    <property type="entry name" value="RIBOKINASE"/>
</dbReference>
<evidence type="ECO:0000313" key="7">
    <source>
        <dbReference type="Proteomes" id="UP000608579"/>
    </source>
</evidence>
<dbReference type="Proteomes" id="UP000608579">
    <property type="component" value="Unassembled WGS sequence"/>
</dbReference>
<dbReference type="Gene3D" id="3.40.1190.20">
    <property type="match status" value="1"/>
</dbReference>
<proteinExistence type="inferred from homology"/>
<dbReference type="InterPro" id="IPR011611">
    <property type="entry name" value="PfkB_dom"/>
</dbReference>
<dbReference type="PROSITE" id="PS00583">
    <property type="entry name" value="PFKB_KINASES_1"/>
    <property type="match status" value="1"/>
</dbReference>
<dbReference type="InterPro" id="IPR050306">
    <property type="entry name" value="PfkB_Carbo_kinase"/>
</dbReference>
<evidence type="ECO:0000256" key="3">
    <source>
        <dbReference type="ARBA" id="ARBA00022777"/>
    </source>
</evidence>
<keyword evidence="2 4" id="KW-0808">Transferase</keyword>
<accession>A0A833E9G5</accession>
<dbReference type="PANTHER" id="PTHR43085:SF57">
    <property type="entry name" value="CARBOHYDRATE KINASE PFKB DOMAIN-CONTAINING PROTEIN"/>
    <property type="match status" value="1"/>
</dbReference>
<dbReference type="PROSITE" id="PS00584">
    <property type="entry name" value="PFKB_KINASES_2"/>
    <property type="match status" value="1"/>
</dbReference>
<name>A0A833E9G5_CALS0</name>
<reference evidence="6" key="1">
    <citation type="journal article" date="2020" name="ISME J.">
        <title>Gammaproteobacteria mediating utilization of methyl-, sulfur- and petroleum organic compounds in deep ocean hydrothermal plumes.</title>
        <authorList>
            <person name="Zhou Z."/>
            <person name="Liu Y."/>
            <person name="Pan J."/>
            <person name="Cron B.R."/>
            <person name="Toner B.M."/>
            <person name="Anantharaman K."/>
            <person name="Breier J.A."/>
            <person name="Dick G.J."/>
            <person name="Li M."/>
        </authorList>
    </citation>
    <scope>NUCLEOTIDE SEQUENCE</scope>
    <source>
        <strain evidence="6">SZUA-1515</strain>
    </source>
</reference>
<dbReference type="InterPro" id="IPR002139">
    <property type="entry name" value="Ribo/fructo_kinase"/>
</dbReference>
<evidence type="ECO:0000256" key="4">
    <source>
        <dbReference type="RuleBase" id="RU003704"/>
    </source>
</evidence>
<protein>
    <submittedName>
        <fullName evidence="6">Carbohydrate kinase family protein</fullName>
    </submittedName>
</protein>
<organism evidence="6 7">
    <name type="scientific">Caldiarchaeum subterraneum</name>
    <dbReference type="NCBI Taxonomy" id="311458"/>
    <lineage>
        <taxon>Archaea</taxon>
        <taxon>Nitrososphaerota</taxon>
        <taxon>Candidatus Caldarchaeales</taxon>
        <taxon>Candidatus Caldarchaeaceae</taxon>
        <taxon>Candidatus Caldarchaeum</taxon>
    </lineage>
</organism>
<evidence type="ECO:0000259" key="5">
    <source>
        <dbReference type="Pfam" id="PF00294"/>
    </source>
</evidence>
<evidence type="ECO:0000256" key="2">
    <source>
        <dbReference type="ARBA" id="ARBA00022679"/>
    </source>
</evidence>
<dbReference type="InterPro" id="IPR029056">
    <property type="entry name" value="Ribokinase-like"/>
</dbReference>
<dbReference type="AlphaFoldDB" id="A0A833E9G5"/>